<dbReference type="Gene3D" id="2.40.40.10">
    <property type="entry name" value="RlpA-like domain"/>
    <property type="match status" value="1"/>
</dbReference>
<comment type="caution">
    <text evidence="3">The sequence shown here is derived from an EMBL/GenBank/DDBJ whole genome shotgun (WGS) entry which is preliminary data.</text>
</comment>
<dbReference type="GO" id="GO:0019867">
    <property type="term" value="C:outer membrane"/>
    <property type="evidence" value="ECO:0007669"/>
    <property type="project" value="InterPro"/>
</dbReference>
<dbReference type="RefSeq" id="WP_187303921.1">
    <property type="nucleotide sequence ID" value="NZ_JACRYT010000019.1"/>
</dbReference>
<dbReference type="InterPro" id="IPR011098">
    <property type="entry name" value="G5_dom"/>
</dbReference>
<evidence type="ECO:0000259" key="2">
    <source>
        <dbReference type="PROSITE" id="PS51109"/>
    </source>
</evidence>
<evidence type="ECO:0000313" key="3">
    <source>
        <dbReference type="EMBL" id="MBC6680826.1"/>
    </source>
</evidence>
<feature type="domain" description="G5" evidence="2">
    <location>
        <begin position="145"/>
        <end position="225"/>
    </location>
</feature>
<dbReference type="InterPro" id="IPR007137">
    <property type="entry name" value="DUF348"/>
</dbReference>
<proteinExistence type="predicted"/>
<dbReference type="CDD" id="cd14667">
    <property type="entry name" value="3D_containing_proteins"/>
    <property type="match status" value="1"/>
</dbReference>
<dbReference type="PANTHER" id="PTHR39160:SF4">
    <property type="entry name" value="RESUSCITATION-PROMOTING FACTOR RPFB"/>
    <property type="match status" value="1"/>
</dbReference>
<dbReference type="GO" id="GO:0004553">
    <property type="term" value="F:hydrolase activity, hydrolyzing O-glycosyl compounds"/>
    <property type="evidence" value="ECO:0007669"/>
    <property type="project" value="InterPro"/>
</dbReference>
<reference evidence="3" key="1">
    <citation type="submission" date="2020-08" db="EMBL/GenBank/DDBJ databases">
        <title>Genome public.</title>
        <authorList>
            <person name="Liu C."/>
            <person name="Sun Q."/>
        </authorList>
    </citation>
    <scope>NUCLEOTIDE SEQUENCE</scope>
    <source>
        <strain evidence="3">BX12</strain>
    </source>
</reference>
<dbReference type="InterPro" id="IPR010611">
    <property type="entry name" value="3D_dom"/>
</dbReference>
<dbReference type="Gene3D" id="2.20.230.10">
    <property type="entry name" value="Resuscitation-promoting factor rpfb"/>
    <property type="match status" value="1"/>
</dbReference>
<dbReference type="SUPFAM" id="SSF50685">
    <property type="entry name" value="Barwin-like endoglucanases"/>
    <property type="match status" value="1"/>
</dbReference>
<dbReference type="SMART" id="SM01208">
    <property type="entry name" value="G5"/>
    <property type="match status" value="1"/>
</dbReference>
<keyword evidence="1" id="KW-0732">Signal</keyword>
<dbReference type="InterPro" id="IPR059180">
    <property type="entry name" value="3D_YorM"/>
</dbReference>
<dbReference type="AlphaFoldDB" id="A0A923NMT6"/>
<dbReference type="Pfam" id="PF06725">
    <property type="entry name" value="3D"/>
    <property type="match status" value="1"/>
</dbReference>
<dbReference type="InterPro" id="IPR051933">
    <property type="entry name" value="Resuscitation_pf_RpfB"/>
</dbReference>
<organism evidence="3 4">
    <name type="scientific">Zhenpiania hominis</name>
    <dbReference type="NCBI Taxonomy" id="2763644"/>
    <lineage>
        <taxon>Bacteria</taxon>
        <taxon>Bacillati</taxon>
        <taxon>Bacillota</taxon>
        <taxon>Clostridia</taxon>
        <taxon>Peptostreptococcales</taxon>
        <taxon>Anaerovoracaceae</taxon>
        <taxon>Zhenpiania</taxon>
    </lineage>
</organism>
<gene>
    <name evidence="3" type="ORF">H9L42_13430</name>
</gene>
<dbReference type="InterPro" id="IPR036908">
    <property type="entry name" value="RlpA-like_sf"/>
</dbReference>
<name>A0A923NMT6_9FIRM</name>
<dbReference type="Pfam" id="PF07501">
    <property type="entry name" value="G5"/>
    <property type="match status" value="1"/>
</dbReference>
<dbReference type="EMBL" id="JACRYT010000019">
    <property type="protein sequence ID" value="MBC6680826.1"/>
    <property type="molecule type" value="Genomic_DNA"/>
</dbReference>
<dbReference type="Proteomes" id="UP000602647">
    <property type="component" value="Unassembled WGS sequence"/>
</dbReference>
<keyword evidence="4" id="KW-1185">Reference proteome</keyword>
<accession>A0A923NMT6</accession>
<sequence>MVKILAKYKMLIATLGLLLLVVTLGWIMVTQLTTKEVRLIVDGQVSKCETQSYTVDEFLEEKEIHLVKEDSLSPKADTTITDGTEVKIIKSLPFTLQADGKERELRALPQTIGEALEQYDVEVGEADKVTPSLSEPLTAGTEIVINRITTGTEEVLVDTDFKTKTTGDGSLPAGTSKVVQKGRKGQDRVTYEITYSDGEEISRKEIKRETVTKPKTKVVAKSTRGMIAGAEYTKKFTVKAYSYCVKGTTASGTTAREGVIAVDPSVIPLGTKVYVEGYGFATAEDTGGNIKGNTIDVYKNTESECLNWGVRNVTIYILSD</sequence>
<dbReference type="Pfam" id="PF03990">
    <property type="entry name" value="DUF348"/>
    <property type="match status" value="2"/>
</dbReference>
<dbReference type="PROSITE" id="PS51109">
    <property type="entry name" value="G5"/>
    <property type="match status" value="1"/>
</dbReference>
<dbReference type="GO" id="GO:0009254">
    <property type="term" value="P:peptidoglycan turnover"/>
    <property type="evidence" value="ECO:0007669"/>
    <property type="project" value="InterPro"/>
</dbReference>
<evidence type="ECO:0000313" key="4">
    <source>
        <dbReference type="Proteomes" id="UP000602647"/>
    </source>
</evidence>
<dbReference type="PANTHER" id="PTHR39160">
    <property type="entry name" value="CELL WALL-BINDING PROTEIN YOCH"/>
    <property type="match status" value="1"/>
</dbReference>
<evidence type="ECO:0000256" key="1">
    <source>
        <dbReference type="ARBA" id="ARBA00022729"/>
    </source>
</evidence>
<protein>
    <submittedName>
        <fullName evidence="3">G5 domain-containing protein</fullName>
    </submittedName>
</protein>